<dbReference type="AlphaFoldDB" id="A0A521AVH6"/>
<dbReference type="CDD" id="cd06171">
    <property type="entry name" value="Sigma70_r4"/>
    <property type="match status" value="1"/>
</dbReference>
<keyword evidence="4" id="KW-0804">Transcription</keyword>
<keyword evidence="2" id="KW-0805">Transcription regulation</keyword>
<dbReference type="EMBL" id="FXSZ01000001">
    <property type="protein sequence ID" value="SMO38819.1"/>
    <property type="molecule type" value="Genomic_DNA"/>
</dbReference>
<evidence type="ECO:0000313" key="7">
    <source>
        <dbReference type="EMBL" id="SMO38819.1"/>
    </source>
</evidence>
<keyword evidence="3" id="KW-0731">Sigma factor</keyword>
<dbReference type="PANTHER" id="PTHR43133:SF46">
    <property type="entry name" value="RNA POLYMERASE SIGMA-70 FACTOR ECF SUBFAMILY"/>
    <property type="match status" value="1"/>
</dbReference>
<dbReference type="PANTHER" id="PTHR43133">
    <property type="entry name" value="RNA POLYMERASE ECF-TYPE SIGMA FACTO"/>
    <property type="match status" value="1"/>
</dbReference>
<dbReference type="Gene3D" id="1.10.10.10">
    <property type="entry name" value="Winged helix-like DNA-binding domain superfamily/Winged helix DNA-binding domain"/>
    <property type="match status" value="1"/>
</dbReference>
<dbReference type="InterPro" id="IPR013324">
    <property type="entry name" value="RNA_pol_sigma_r3/r4-like"/>
</dbReference>
<dbReference type="InterPro" id="IPR039425">
    <property type="entry name" value="RNA_pol_sigma-70-like"/>
</dbReference>
<sequence length="192" mass="22529">MLSYREYTDNELFCLLKQGKHGAYAEIYKRYWASLFRHARKILQNDEEAKDVVQDIFTTLWLKAPEINLTSSLSTFLYASVRNKIFDLIDKNKVRRNYLASLESFIVAAEATTENQIHEKELALLIEKEFAALPPKMREVFELSRKSDLSYKEIADKLDISDNTVKKQISNALKILRPRLSDLLIIIFWMKF</sequence>
<accession>A0A521AVH6</accession>
<evidence type="ECO:0000259" key="6">
    <source>
        <dbReference type="Pfam" id="PF08281"/>
    </source>
</evidence>
<feature type="domain" description="RNA polymerase sigma-70 region 2" evidence="5">
    <location>
        <begin position="28"/>
        <end position="93"/>
    </location>
</feature>
<dbReference type="RefSeq" id="WP_142601079.1">
    <property type="nucleotide sequence ID" value="NZ_FXSZ01000001.1"/>
</dbReference>
<dbReference type="Proteomes" id="UP000315971">
    <property type="component" value="Unassembled WGS sequence"/>
</dbReference>
<keyword evidence="8" id="KW-1185">Reference proteome</keyword>
<dbReference type="GO" id="GO:0003677">
    <property type="term" value="F:DNA binding"/>
    <property type="evidence" value="ECO:0007669"/>
    <property type="project" value="InterPro"/>
</dbReference>
<dbReference type="NCBIfam" id="TIGR02985">
    <property type="entry name" value="Sig70_bacteroi1"/>
    <property type="match status" value="1"/>
</dbReference>
<dbReference type="NCBIfam" id="TIGR02937">
    <property type="entry name" value="sigma70-ECF"/>
    <property type="match status" value="1"/>
</dbReference>
<evidence type="ECO:0000313" key="8">
    <source>
        <dbReference type="Proteomes" id="UP000315971"/>
    </source>
</evidence>
<feature type="domain" description="RNA polymerase sigma factor 70 region 4 type 2" evidence="6">
    <location>
        <begin position="126"/>
        <end position="175"/>
    </location>
</feature>
<dbReference type="SUPFAM" id="SSF88659">
    <property type="entry name" value="Sigma3 and sigma4 domains of RNA polymerase sigma factors"/>
    <property type="match status" value="1"/>
</dbReference>
<proteinExistence type="inferred from homology"/>
<evidence type="ECO:0000256" key="3">
    <source>
        <dbReference type="ARBA" id="ARBA00023082"/>
    </source>
</evidence>
<reference evidence="7 8" key="1">
    <citation type="submission" date="2017-05" db="EMBL/GenBank/DDBJ databases">
        <authorList>
            <person name="Varghese N."/>
            <person name="Submissions S."/>
        </authorList>
    </citation>
    <scope>NUCLEOTIDE SEQUENCE [LARGE SCALE GENOMIC DNA]</scope>
    <source>
        <strain evidence="7 8">DSM 21342</strain>
    </source>
</reference>
<name>A0A521AVH6_9SPHI</name>
<evidence type="ECO:0000256" key="4">
    <source>
        <dbReference type="ARBA" id="ARBA00023163"/>
    </source>
</evidence>
<dbReference type="InterPro" id="IPR007627">
    <property type="entry name" value="RNA_pol_sigma70_r2"/>
</dbReference>
<dbReference type="SUPFAM" id="SSF88946">
    <property type="entry name" value="Sigma2 domain of RNA polymerase sigma factors"/>
    <property type="match status" value="1"/>
</dbReference>
<protein>
    <submittedName>
        <fullName evidence="7">RNA polymerase sigma-70 factor, ECF subfamily</fullName>
    </submittedName>
</protein>
<dbReference type="InterPro" id="IPR014327">
    <property type="entry name" value="RNA_pol_sigma70_bacteroid"/>
</dbReference>
<dbReference type="InterPro" id="IPR013325">
    <property type="entry name" value="RNA_pol_sigma_r2"/>
</dbReference>
<dbReference type="InterPro" id="IPR036388">
    <property type="entry name" value="WH-like_DNA-bd_sf"/>
</dbReference>
<dbReference type="Pfam" id="PF04542">
    <property type="entry name" value="Sigma70_r2"/>
    <property type="match status" value="1"/>
</dbReference>
<dbReference type="GO" id="GO:0006352">
    <property type="term" value="P:DNA-templated transcription initiation"/>
    <property type="evidence" value="ECO:0007669"/>
    <property type="project" value="InterPro"/>
</dbReference>
<evidence type="ECO:0000259" key="5">
    <source>
        <dbReference type="Pfam" id="PF04542"/>
    </source>
</evidence>
<gene>
    <name evidence="7" type="ORF">SAMN06265350_101452</name>
</gene>
<dbReference type="Pfam" id="PF08281">
    <property type="entry name" value="Sigma70_r4_2"/>
    <property type="match status" value="1"/>
</dbReference>
<organism evidence="7 8">
    <name type="scientific">Solitalea koreensis</name>
    <dbReference type="NCBI Taxonomy" id="543615"/>
    <lineage>
        <taxon>Bacteria</taxon>
        <taxon>Pseudomonadati</taxon>
        <taxon>Bacteroidota</taxon>
        <taxon>Sphingobacteriia</taxon>
        <taxon>Sphingobacteriales</taxon>
        <taxon>Sphingobacteriaceae</taxon>
        <taxon>Solitalea</taxon>
    </lineage>
</organism>
<dbReference type="GO" id="GO:0016987">
    <property type="term" value="F:sigma factor activity"/>
    <property type="evidence" value="ECO:0007669"/>
    <property type="project" value="UniProtKB-KW"/>
</dbReference>
<dbReference type="Gene3D" id="1.10.1740.10">
    <property type="match status" value="1"/>
</dbReference>
<evidence type="ECO:0000256" key="2">
    <source>
        <dbReference type="ARBA" id="ARBA00023015"/>
    </source>
</evidence>
<dbReference type="OrthoDB" id="659569at2"/>
<dbReference type="InterPro" id="IPR013249">
    <property type="entry name" value="RNA_pol_sigma70_r4_t2"/>
</dbReference>
<dbReference type="InterPro" id="IPR014284">
    <property type="entry name" value="RNA_pol_sigma-70_dom"/>
</dbReference>
<comment type="similarity">
    <text evidence="1">Belongs to the sigma-70 factor family. ECF subfamily.</text>
</comment>
<evidence type="ECO:0000256" key="1">
    <source>
        <dbReference type="ARBA" id="ARBA00010641"/>
    </source>
</evidence>